<keyword evidence="1" id="KW-0472">Membrane</keyword>
<dbReference type="EMBL" id="QPJO01000004">
    <property type="protein sequence ID" value="RCW90650.1"/>
    <property type="molecule type" value="Genomic_DNA"/>
</dbReference>
<dbReference type="AlphaFoldDB" id="A0A368ZD94"/>
<name>A0A368ZD94_9FLAO</name>
<dbReference type="Proteomes" id="UP000253436">
    <property type="component" value="Unassembled WGS sequence"/>
</dbReference>
<evidence type="ECO:0000313" key="3">
    <source>
        <dbReference type="Proteomes" id="UP000253436"/>
    </source>
</evidence>
<dbReference type="OrthoDB" id="1453373at2"/>
<accession>A0A368ZD94</accession>
<reference evidence="2 3" key="1">
    <citation type="submission" date="2018-07" db="EMBL/GenBank/DDBJ databases">
        <title>Genomic Encyclopedia of Type Strains, Phase III (KMG-III): the genomes of soil and plant-associated and newly described type strains.</title>
        <authorList>
            <person name="Whitman W."/>
        </authorList>
    </citation>
    <scope>NUCLEOTIDE SEQUENCE [LARGE SCALE GENOMIC DNA]</scope>
    <source>
        <strain evidence="2 3">CECT 7958</strain>
    </source>
</reference>
<gene>
    <name evidence="2" type="ORF">DFQ08_10449</name>
</gene>
<sequence>MQNLLRPIFIQTPTAAPTPGSSSPIDFNSTFDIIVFIVLPILMIVFYFIWKQQKNNKL</sequence>
<organism evidence="2 3">
    <name type="scientific">Winogradskyella arenosi</name>
    <dbReference type="NCBI Taxonomy" id="533325"/>
    <lineage>
        <taxon>Bacteria</taxon>
        <taxon>Pseudomonadati</taxon>
        <taxon>Bacteroidota</taxon>
        <taxon>Flavobacteriia</taxon>
        <taxon>Flavobacteriales</taxon>
        <taxon>Flavobacteriaceae</taxon>
        <taxon>Winogradskyella</taxon>
    </lineage>
</organism>
<evidence type="ECO:0008006" key="4">
    <source>
        <dbReference type="Google" id="ProtNLM"/>
    </source>
</evidence>
<feature type="transmembrane region" description="Helical" evidence="1">
    <location>
        <begin position="33"/>
        <end position="50"/>
    </location>
</feature>
<proteinExistence type="predicted"/>
<keyword evidence="1" id="KW-0812">Transmembrane</keyword>
<evidence type="ECO:0000256" key="1">
    <source>
        <dbReference type="SAM" id="Phobius"/>
    </source>
</evidence>
<comment type="caution">
    <text evidence="2">The sequence shown here is derived from an EMBL/GenBank/DDBJ whole genome shotgun (WGS) entry which is preliminary data.</text>
</comment>
<keyword evidence="3" id="KW-1185">Reference proteome</keyword>
<evidence type="ECO:0000313" key="2">
    <source>
        <dbReference type="EMBL" id="RCW90650.1"/>
    </source>
</evidence>
<keyword evidence="1" id="KW-1133">Transmembrane helix</keyword>
<protein>
    <recommendedName>
        <fullName evidence="4">Adenylosuccinate synthetase</fullName>
    </recommendedName>
</protein>
<dbReference type="RefSeq" id="WP_114310497.1">
    <property type="nucleotide sequence ID" value="NZ_QPJO01000004.1"/>
</dbReference>